<dbReference type="Pfam" id="PF00520">
    <property type="entry name" value="Ion_trans"/>
    <property type="match status" value="1"/>
</dbReference>
<evidence type="ECO:0000259" key="7">
    <source>
        <dbReference type="Pfam" id="PF00520"/>
    </source>
</evidence>
<evidence type="ECO:0000256" key="2">
    <source>
        <dbReference type="ARBA" id="ARBA00022692"/>
    </source>
</evidence>
<evidence type="ECO:0000256" key="4">
    <source>
        <dbReference type="ARBA" id="ARBA00023136"/>
    </source>
</evidence>
<comment type="subcellular location">
    <subcellularLocation>
        <location evidence="1">Membrane</location>
        <topology evidence="1">Multi-pass membrane protein</topology>
    </subcellularLocation>
</comment>
<dbReference type="Gene3D" id="1.10.287.70">
    <property type="match status" value="1"/>
</dbReference>
<evidence type="ECO:0000256" key="5">
    <source>
        <dbReference type="SAM" id="MobiDB-lite"/>
    </source>
</evidence>
<feature type="transmembrane region" description="Helical" evidence="6">
    <location>
        <begin position="148"/>
        <end position="170"/>
    </location>
</feature>
<dbReference type="AlphaFoldDB" id="A0A915YKG7"/>
<dbReference type="GO" id="GO:0001518">
    <property type="term" value="C:voltage-gated sodium channel complex"/>
    <property type="evidence" value="ECO:0007669"/>
    <property type="project" value="TreeGrafter"/>
</dbReference>
<protein>
    <submittedName>
        <fullName evidence="8">Ion transporter</fullName>
    </submittedName>
</protein>
<dbReference type="PANTHER" id="PTHR10037">
    <property type="entry name" value="VOLTAGE-GATED CATION CHANNEL CALCIUM AND SODIUM"/>
    <property type="match status" value="1"/>
</dbReference>
<dbReference type="Proteomes" id="UP001060919">
    <property type="component" value="Chromosome"/>
</dbReference>
<feature type="transmembrane region" description="Helical" evidence="6">
    <location>
        <begin position="238"/>
        <end position="264"/>
    </location>
</feature>
<feature type="transmembrane region" description="Helical" evidence="6">
    <location>
        <begin position="47"/>
        <end position="69"/>
    </location>
</feature>
<dbReference type="Gene3D" id="1.20.120.350">
    <property type="entry name" value="Voltage-gated potassium channels. Chain C"/>
    <property type="match status" value="1"/>
</dbReference>
<name>A0A915YKG7_9BACT</name>
<gene>
    <name evidence="8" type="ORF">AsAng_0054550</name>
</gene>
<evidence type="ECO:0000313" key="8">
    <source>
        <dbReference type="EMBL" id="BDS14674.1"/>
    </source>
</evidence>
<dbReference type="KEGG" id="aup:AsAng_0054550"/>
<evidence type="ECO:0000313" key="9">
    <source>
        <dbReference type="Proteomes" id="UP001060919"/>
    </source>
</evidence>
<feature type="transmembrane region" description="Helical" evidence="6">
    <location>
        <begin position="20"/>
        <end position="41"/>
    </location>
</feature>
<dbReference type="InterPro" id="IPR027359">
    <property type="entry name" value="Volt_channel_dom_sf"/>
</dbReference>
<feature type="domain" description="Ion transport" evidence="7">
    <location>
        <begin position="19"/>
        <end position="270"/>
    </location>
</feature>
<reference evidence="8" key="1">
    <citation type="submission" date="2022-09" db="EMBL/GenBank/DDBJ databases">
        <title>Aureispira anguillicida sp. nov., isolated from Leptocephalus of Japanese eel Anguilla japonica.</title>
        <authorList>
            <person name="Yuasa K."/>
            <person name="Mekata T."/>
            <person name="Ikunari K."/>
        </authorList>
    </citation>
    <scope>NUCLEOTIDE SEQUENCE</scope>
    <source>
        <strain evidence="8">EL160426</strain>
    </source>
</reference>
<dbReference type="EMBL" id="AP026867">
    <property type="protein sequence ID" value="BDS14674.1"/>
    <property type="molecule type" value="Genomic_DNA"/>
</dbReference>
<feature type="region of interest" description="Disordered" evidence="5">
    <location>
        <begin position="281"/>
        <end position="320"/>
    </location>
</feature>
<feature type="compositionally biased region" description="Acidic residues" evidence="5">
    <location>
        <begin position="294"/>
        <end position="306"/>
    </location>
</feature>
<organism evidence="8 9">
    <name type="scientific">Aureispira anguillae</name>
    <dbReference type="NCBI Taxonomy" id="2864201"/>
    <lineage>
        <taxon>Bacteria</taxon>
        <taxon>Pseudomonadati</taxon>
        <taxon>Bacteroidota</taxon>
        <taxon>Saprospiria</taxon>
        <taxon>Saprospirales</taxon>
        <taxon>Saprospiraceae</taxon>
        <taxon>Aureispira</taxon>
    </lineage>
</organism>
<evidence type="ECO:0000256" key="3">
    <source>
        <dbReference type="ARBA" id="ARBA00022989"/>
    </source>
</evidence>
<keyword evidence="3 6" id="KW-1133">Transmembrane helix</keyword>
<dbReference type="InterPro" id="IPR005821">
    <property type="entry name" value="Ion_trans_dom"/>
</dbReference>
<dbReference type="GO" id="GO:0005248">
    <property type="term" value="F:voltage-gated sodium channel activity"/>
    <property type="evidence" value="ECO:0007669"/>
    <property type="project" value="TreeGrafter"/>
</dbReference>
<keyword evidence="4 6" id="KW-0472">Membrane</keyword>
<dbReference type="SUPFAM" id="SSF81324">
    <property type="entry name" value="Voltage-gated potassium channels"/>
    <property type="match status" value="1"/>
</dbReference>
<accession>A0A915YKG7</accession>
<proteinExistence type="predicted"/>
<keyword evidence="2 6" id="KW-0812">Transmembrane</keyword>
<keyword evidence="9" id="KW-1185">Reference proteome</keyword>
<dbReference type="RefSeq" id="WP_264789891.1">
    <property type="nucleotide sequence ID" value="NZ_AP026867.1"/>
</dbReference>
<dbReference type="InterPro" id="IPR043203">
    <property type="entry name" value="VGCC_Ca_Na"/>
</dbReference>
<dbReference type="PANTHER" id="PTHR10037:SF62">
    <property type="entry name" value="SODIUM CHANNEL PROTEIN 60E"/>
    <property type="match status" value="1"/>
</dbReference>
<sequence>MSTLDAPTRLKARKIINSTWFNMTILGLIVLNGLLIGVQTYSHVPSYVQVIQLSILFVFFIEVVLRWHGRRSTREYFADRWNWFDVFILVIGIIPEVAGIIFTDMNDQQNSVFATLRVLRIVQLTRSIRAIEELRVLIGVLLRSIKSLSYIAVLFLLIMYIYAIMGVTLFKNKDYHKSEHLELTISNPDPYGSLGEAFFTLFRILTGEDWTDLRYNLLNNEHTTKEDGMNTVPNTSNWVVTAFHVSWMVIAAYLLVNLVVGAIVNNFQLVLDARREEEERFKNKIEHQNPTVNDNDDGSGEDDDDDRTPPFRRTTKRPKV</sequence>
<evidence type="ECO:0000256" key="1">
    <source>
        <dbReference type="ARBA" id="ARBA00004141"/>
    </source>
</evidence>
<evidence type="ECO:0000256" key="6">
    <source>
        <dbReference type="SAM" id="Phobius"/>
    </source>
</evidence>
<feature type="transmembrane region" description="Helical" evidence="6">
    <location>
        <begin position="81"/>
        <end position="102"/>
    </location>
</feature>